<gene>
    <name evidence="2" type="ORF">SAMN04487955_101146</name>
</gene>
<evidence type="ECO:0000313" key="2">
    <source>
        <dbReference type="EMBL" id="SFU29623.1"/>
    </source>
</evidence>
<feature type="transmembrane region" description="Helical" evidence="1">
    <location>
        <begin position="48"/>
        <end position="71"/>
    </location>
</feature>
<reference evidence="3" key="1">
    <citation type="submission" date="2016-10" db="EMBL/GenBank/DDBJ databases">
        <authorList>
            <person name="Varghese N."/>
            <person name="Submissions S."/>
        </authorList>
    </citation>
    <scope>NUCLEOTIDE SEQUENCE [LARGE SCALE GENOMIC DNA]</scope>
    <source>
        <strain evidence="3">CGMCC 1.6981</strain>
    </source>
</reference>
<feature type="transmembrane region" description="Helical" evidence="1">
    <location>
        <begin position="112"/>
        <end position="132"/>
    </location>
</feature>
<feature type="transmembrane region" description="Helical" evidence="1">
    <location>
        <begin position="83"/>
        <end position="100"/>
    </location>
</feature>
<keyword evidence="3" id="KW-1185">Reference proteome</keyword>
<keyword evidence="1" id="KW-0812">Transmembrane</keyword>
<protein>
    <recommendedName>
        <fullName evidence="4">DUF4383 domain-containing protein</fullName>
    </recommendedName>
</protein>
<evidence type="ECO:0000313" key="3">
    <source>
        <dbReference type="Proteomes" id="UP000198693"/>
    </source>
</evidence>
<keyword evidence="1" id="KW-0472">Membrane</keyword>
<proteinExistence type="predicted"/>
<evidence type="ECO:0000256" key="1">
    <source>
        <dbReference type="SAM" id="Phobius"/>
    </source>
</evidence>
<keyword evidence="1" id="KW-1133">Transmembrane helix</keyword>
<dbReference type="OrthoDB" id="572373at2"/>
<dbReference type="STRING" id="463301.SAMN04487955_101146"/>
<sequence>MVVRFALIFGIIYTLVGILGFVPGLVTMPEMQAGMTDEMAAEMSHGRLLGLFPVNLWHNLVHLAVGVWGIVASKQGFNASVTYARANAVLFAVLAILGLIPATNTLFGLAPLYGHDIWLHALNAIAAGYFGFGPPSRKKADVSYTR</sequence>
<dbReference type="RefSeq" id="WP_089791927.1">
    <property type="nucleotide sequence ID" value="NZ_FPBP01000001.1"/>
</dbReference>
<dbReference type="AlphaFoldDB" id="A0A1I7F096"/>
<feature type="transmembrane region" description="Helical" evidence="1">
    <location>
        <begin position="7"/>
        <end position="28"/>
    </location>
</feature>
<evidence type="ECO:0008006" key="4">
    <source>
        <dbReference type="Google" id="ProtNLM"/>
    </source>
</evidence>
<name>A0A1I7F096_9GAMM</name>
<accession>A0A1I7F096</accession>
<dbReference type="Proteomes" id="UP000198693">
    <property type="component" value="Unassembled WGS sequence"/>
</dbReference>
<dbReference type="EMBL" id="FPBP01000001">
    <property type="protein sequence ID" value="SFU29623.1"/>
    <property type="molecule type" value="Genomic_DNA"/>
</dbReference>
<organism evidence="2 3">
    <name type="scientific">Halomonas korlensis</name>
    <dbReference type="NCBI Taxonomy" id="463301"/>
    <lineage>
        <taxon>Bacteria</taxon>
        <taxon>Pseudomonadati</taxon>
        <taxon>Pseudomonadota</taxon>
        <taxon>Gammaproteobacteria</taxon>
        <taxon>Oceanospirillales</taxon>
        <taxon>Halomonadaceae</taxon>
        <taxon>Halomonas</taxon>
    </lineage>
</organism>
<dbReference type="Pfam" id="PF14325">
    <property type="entry name" value="DUF4383"/>
    <property type="match status" value="1"/>
</dbReference>